<evidence type="ECO:0000313" key="1">
    <source>
        <dbReference type="EMBL" id="KFD64187.1"/>
    </source>
</evidence>
<organism evidence="1">
    <name type="scientific">Trichuris suis</name>
    <name type="common">pig whipworm</name>
    <dbReference type="NCBI Taxonomy" id="68888"/>
    <lineage>
        <taxon>Eukaryota</taxon>
        <taxon>Metazoa</taxon>
        <taxon>Ecdysozoa</taxon>
        <taxon>Nematoda</taxon>
        <taxon>Enoplea</taxon>
        <taxon>Dorylaimia</taxon>
        <taxon>Trichinellida</taxon>
        <taxon>Trichuridae</taxon>
        <taxon>Trichuris</taxon>
    </lineage>
</organism>
<gene>
    <name evidence="1" type="ORF">M514_23676</name>
</gene>
<accession>A0A085N3Z1</accession>
<reference evidence="1" key="1">
    <citation type="journal article" date="2014" name="Nat. Genet.">
        <title>Genome and transcriptome of the porcine whipworm Trichuris suis.</title>
        <authorList>
            <person name="Jex A.R."/>
            <person name="Nejsum P."/>
            <person name="Schwarz E.M."/>
            <person name="Hu L."/>
            <person name="Young N.D."/>
            <person name="Hall R.S."/>
            <person name="Korhonen P.K."/>
            <person name="Liao S."/>
            <person name="Thamsborg S."/>
            <person name="Xia J."/>
            <person name="Xu P."/>
            <person name="Wang S."/>
            <person name="Scheerlinck J.P."/>
            <person name="Hofmann A."/>
            <person name="Sternberg P.W."/>
            <person name="Wang J."/>
            <person name="Gasser R.B."/>
        </authorList>
    </citation>
    <scope>NUCLEOTIDE SEQUENCE [LARGE SCALE GENOMIC DNA]</scope>
    <source>
        <strain evidence="1">DCEP-RM93F</strain>
    </source>
</reference>
<sequence>MTTSFGNILPRFEHLAHKKQKVEWKKEKGDDATRNVLYSFLKLYFTCPSDYSFDKVLVGAKYNILRDEGAILHMKIKKNVERESRRGWQSENTCWPPDQWSQYLRGFCYPQLRENQRGMLSGAFAEAKVHKANSLMQATFWM</sequence>
<dbReference type="Proteomes" id="UP000030758">
    <property type="component" value="Unassembled WGS sequence"/>
</dbReference>
<protein>
    <submittedName>
        <fullName evidence="1">Uncharacterized protein</fullName>
    </submittedName>
</protein>
<proteinExistence type="predicted"/>
<dbReference type="EMBL" id="KL367560">
    <property type="protein sequence ID" value="KFD64187.1"/>
    <property type="molecule type" value="Genomic_DNA"/>
</dbReference>
<name>A0A085N3Z1_9BILA</name>
<dbReference type="AlphaFoldDB" id="A0A085N3Z1"/>